<organism evidence="1 2">
    <name type="scientific">Phytomonospora endophytica</name>
    <dbReference type="NCBI Taxonomy" id="714109"/>
    <lineage>
        <taxon>Bacteria</taxon>
        <taxon>Bacillati</taxon>
        <taxon>Actinomycetota</taxon>
        <taxon>Actinomycetes</taxon>
        <taxon>Micromonosporales</taxon>
        <taxon>Micromonosporaceae</taxon>
        <taxon>Phytomonospora</taxon>
    </lineage>
</organism>
<keyword evidence="2" id="KW-1185">Reference proteome</keyword>
<proteinExistence type="predicted"/>
<dbReference type="Pfam" id="PF08798">
    <property type="entry name" value="CRISPR_assoc"/>
    <property type="match status" value="1"/>
</dbReference>
<dbReference type="SUPFAM" id="SSF117987">
    <property type="entry name" value="CRISPR-associated protein"/>
    <property type="match status" value="2"/>
</dbReference>
<dbReference type="Gene3D" id="3.30.70.1210">
    <property type="entry name" value="Crispr-associated protein, domain 2"/>
    <property type="match status" value="1"/>
</dbReference>
<dbReference type="SMART" id="SM01101">
    <property type="entry name" value="CRISPR_assoc"/>
    <property type="match status" value="1"/>
</dbReference>
<dbReference type="EMBL" id="JACHGT010000023">
    <property type="protein sequence ID" value="MBB6039590.1"/>
    <property type="molecule type" value="Genomic_DNA"/>
</dbReference>
<dbReference type="RefSeq" id="WP_184792675.1">
    <property type="nucleotide sequence ID" value="NZ_BONT01000089.1"/>
</dbReference>
<reference evidence="1 2" key="1">
    <citation type="submission" date="2020-08" db="EMBL/GenBank/DDBJ databases">
        <title>Genomic Encyclopedia of Type Strains, Phase IV (KMG-IV): sequencing the most valuable type-strain genomes for metagenomic binning, comparative biology and taxonomic classification.</title>
        <authorList>
            <person name="Goeker M."/>
        </authorList>
    </citation>
    <scope>NUCLEOTIDE SEQUENCE [LARGE SCALE GENOMIC DNA]</scope>
    <source>
        <strain evidence="1 2">YIM 65646</strain>
    </source>
</reference>
<accession>A0A841G690</accession>
<gene>
    <name evidence="1" type="ORF">HNR73_007487</name>
</gene>
<name>A0A841G690_9ACTN</name>
<sequence>MMTTWLTKITLVAGDRAVQRLLDDAGALHNALMRLVPDGLGDHPRAQTGLLYRVEQHTRTPQILAQTTVEPDISRLDKRLADQVAVRDLTGFLTGLRNGNRVRYRITANPTKRHGRSANDGKAGKLYVVSGALAERWWTDRAAEGGLDVRSVEYRKLPEIRVRAKGSHAAAQFDGGAVITDADHVRAMITDGLGRAKSYGCGLLSLGPA</sequence>
<evidence type="ECO:0000313" key="1">
    <source>
        <dbReference type="EMBL" id="MBB6039590.1"/>
    </source>
</evidence>
<protein>
    <submittedName>
        <fullName evidence="1">CRISPR system Cascade subunit CasE</fullName>
    </submittedName>
</protein>
<dbReference type="InterPro" id="IPR010179">
    <property type="entry name" value="CRISPR-assoc_prot_Cse3"/>
</dbReference>
<dbReference type="CDD" id="cd09727">
    <property type="entry name" value="Cas6_I-E"/>
    <property type="match status" value="1"/>
</dbReference>
<evidence type="ECO:0000313" key="2">
    <source>
        <dbReference type="Proteomes" id="UP000548476"/>
    </source>
</evidence>
<comment type="caution">
    <text evidence="1">The sequence shown here is derived from an EMBL/GenBank/DDBJ whole genome shotgun (WGS) entry which is preliminary data.</text>
</comment>
<dbReference type="Gene3D" id="3.30.70.1200">
    <property type="entry name" value="Crispr-associated protein, domain 1"/>
    <property type="match status" value="1"/>
</dbReference>
<dbReference type="Proteomes" id="UP000548476">
    <property type="component" value="Unassembled WGS sequence"/>
</dbReference>
<dbReference type="AlphaFoldDB" id="A0A841G690"/>